<sequence length="340" mass="36854">MPIFLFRLNSNHQHFLKPLSATIGSNTAFFSTAPPPTTIPLITTTLLKQCKSLIYAKTIHQQILVQGLTNYITHLIGTYIAANAPQHAMSLLESLQPSPPTVFWWNALMRQAVRSGLLKEVLNLYHRMLVLGWKPDHYTFPFVLKACGYAQRAYGYEALNVFRKMLASASKPNVVTLVSLLSGCASVGALLNGKETHCYAIKSILNLDGGDPGEDLMVQRQYSLSFAHDSGSLQIYSNVPVGVDAVPNMTVEKVKKLNSADVKLGGDAIRNGDSEGAEQSLASEGGILEGANPSRFKNLSSSSEAAWLYLRGLLQVPFPKQTMLATDDAVENAVSAGCGV</sequence>
<name>A0A978V1T5_ZIZJJ</name>
<dbReference type="PANTHER" id="PTHR47926">
    <property type="entry name" value="PENTATRICOPEPTIDE REPEAT-CONTAINING PROTEIN"/>
    <property type="match status" value="1"/>
</dbReference>
<dbReference type="InterPro" id="IPR046960">
    <property type="entry name" value="PPR_At4g14850-like_plant"/>
</dbReference>
<gene>
    <name evidence="3" type="ORF">FEM48_Zijuj07G0020300</name>
</gene>
<dbReference type="Pfam" id="PF13041">
    <property type="entry name" value="PPR_2"/>
    <property type="match status" value="1"/>
</dbReference>
<dbReference type="GO" id="GO:0009451">
    <property type="term" value="P:RNA modification"/>
    <property type="evidence" value="ECO:0007669"/>
    <property type="project" value="InterPro"/>
</dbReference>
<keyword evidence="1" id="KW-0677">Repeat</keyword>
<dbReference type="EMBL" id="JAEACU010000007">
    <property type="protein sequence ID" value="KAH7521318.1"/>
    <property type="molecule type" value="Genomic_DNA"/>
</dbReference>
<dbReference type="PROSITE" id="PS51375">
    <property type="entry name" value="PPR"/>
    <property type="match status" value="1"/>
</dbReference>
<evidence type="ECO:0000256" key="1">
    <source>
        <dbReference type="ARBA" id="ARBA00022737"/>
    </source>
</evidence>
<accession>A0A978V1T5</accession>
<evidence type="ECO:0000256" key="2">
    <source>
        <dbReference type="PROSITE-ProRule" id="PRU00708"/>
    </source>
</evidence>
<proteinExistence type="predicted"/>
<reference evidence="3" key="1">
    <citation type="journal article" date="2021" name="Front. Plant Sci.">
        <title>Chromosome-Scale Genome Assembly for Chinese Sour Jujube and Insights Into Its Genome Evolution and Domestication Signature.</title>
        <authorList>
            <person name="Shen L.-Y."/>
            <person name="Luo H."/>
            <person name="Wang X.-L."/>
            <person name="Wang X.-M."/>
            <person name="Qiu X.-J."/>
            <person name="Liu H."/>
            <person name="Zhou S.-S."/>
            <person name="Jia K.-H."/>
            <person name="Nie S."/>
            <person name="Bao Y.-T."/>
            <person name="Zhang R.-G."/>
            <person name="Yun Q.-Z."/>
            <person name="Chai Y.-H."/>
            <person name="Lu J.-Y."/>
            <person name="Li Y."/>
            <person name="Zhao S.-W."/>
            <person name="Mao J.-F."/>
            <person name="Jia S.-G."/>
            <person name="Mao Y.-M."/>
        </authorList>
    </citation>
    <scope>NUCLEOTIDE SEQUENCE</scope>
    <source>
        <strain evidence="3">AT0</strain>
        <tissue evidence="3">Leaf</tissue>
    </source>
</reference>
<dbReference type="AlphaFoldDB" id="A0A978V1T5"/>
<organism evidence="3 4">
    <name type="scientific">Ziziphus jujuba var. spinosa</name>
    <dbReference type="NCBI Taxonomy" id="714518"/>
    <lineage>
        <taxon>Eukaryota</taxon>
        <taxon>Viridiplantae</taxon>
        <taxon>Streptophyta</taxon>
        <taxon>Embryophyta</taxon>
        <taxon>Tracheophyta</taxon>
        <taxon>Spermatophyta</taxon>
        <taxon>Magnoliopsida</taxon>
        <taxon>eudicotyledons</taxon>
        <taxon>Gunneridae</taxon>
        <taxon>Pentapetalae</taxon>
        <taxon>rosids</taxon>
        <taxon>fabids</taxon>
        <taxon>Rosales</taxon>
        <taxon>Rhamnaceae</taxon>
        <taxon>Paliureae</taxon>
        <taxon>Ziziphus</taxon>
    </lineage>
</organism>
<dbReference type="NCBIfam" id="TIGR00756">
    <property type="entry name" value="PPR"/>
    <property type="match status" value="1"/>
</dbReference>
<evidence type="ECO:0000313" key="4">
    <source>
        <dbReference type="Proteomes" id="UP000813462"/>
    </source>
</evidence>
<dbReference type="InterPro" id="IPR002885">
    <property type="entry name" value="PPR_rpt"/>
</dbReference>
<evidence type="ECO:0000313" key="3">
    <source>
        <dbReference type="EMBL" id="KAH7521318.1"/>
    </source>
</evidence>
<dbReference type="InterPro" id="IPR011990">
    <property type="entry name" value="TPR-like_helical_dom_sf"/>
</dbReference>
<dbReference type="GO" id="GO:0003723">
    <property type="term" value="F:RNA binding"/>
    <property type="evidence" value="ECO:0007669"/>
    <property type="project" value="InterPro"/>
</dbReference>
<protein>
    <recommendedName>
        <fullName evidence="5">Pentatricopeptide repeat-containing protein</fullName>
    </recommendedName>
</protein>
<comment type="caution">
    <text evidence="3">The sequence shown here is derived from an EMBL/GenBank/DDBJ whole genome shotgun (WGS) entry which is preliminary data.</text>
</comment>
<dbReference type="Gene3D" id="1.25.40.10">
    <property type="entry name" value="Tetratricopeptide repeat domain"/>
    <property type="match status" value="1"/>
</dbReference>
<evidence type="ECO:0008006" key="5">
    <source>
        <dbReference type="Google" id="ProtNLM"/>
    </source>
</evidence>
<feature type="repeat" description="PPR" evidence="2">
    <location>
        <begin position="101"/>
        <end position="135"/>
    </location>
</feature>
<dbReference type="Proteomes" id="UP000813462">
    <property type="component" value="Unassembled WGS sequence"/>
</dbReference>